<dbReference type="AlphaFoldDB" id="A0A9E7JQ03"/>
<organism evidence="1 2">
    <name type="scientific">Musa troglodytarum</name>
    <name type="common">fe'i banana</name>
    <dbReference type="NCBI Taxonomy" id="320322"/>
    <lineage>
        <taxon>Eukaryota</taxon>
        <taxon>Viridiplantae</taxon>
        <taxon>Streptophyta</taxon>
        <taxon>Embryophyta</taxon>
        <taxon>Tracheophyta</taxon>
        <taxon>Spermatophyta</taxon>
        <taxon>Magnoliopsida</taxon>
        <taxon>Liliopsida</taxon>
        <taxon>Zingiberales</taxon>
        <taxon>Musaceae</taxon>
        <taxon>Musa</taxon>
    </lineage>
</organism>
<dbReference type="PANTHER" id="PTHR31390:SF0">
    <property type="entry name" value="DOMAIN PROTEIN, PUTATIVE (DUF3527)-RELATED"/>
    <property type="match status" value="1"/>
</dbReference>
<protein>
    <submittedName>
        <fullName evidence="1">Uncharacterized protein</fullName>
    </submittedName>
</protein>
<proteinExistence type="predicted"/>
<evidence type="ECO:0000313" key="2">
    <source>
        <dbReference type="Proteomes" id="UP001055439"/>
    </source>
</evidence>
<reference evidence="1" key="1">
    <citation type="submission" date="2022-05" db="EMBL/GenBank/DDBJ databases">
        <title>The Musa troglodytarum L. genome provides insights into the mechanism of non-climacteric behaviour and enrichment of carotenoids.</title>
        <authorList>
            <person name="Wang J."/>
        </authorList>
    </citation>
    <scope>NUCLEOTIDE SEQUENCE</scope>
    <source>
        <tissue evidence="1">Leaf</tissue>
    </source>
</reference>
<keyword evidence="2" id="KW-1185">Reference proteome</keyword>
<dbReference type="OrthoDB" id="1939710at2759"/>
<dbReference type="Pfam" id="PF12043">
    <property type="entry name" value="DUF3527"/>
    <property type="match status" value="1"/>
</dbReference>
<sequence>MGTKALIGREKRAEAEACEAKEHLIAAIALPSPRPTPVAEEYISLNLSTALEYSYLGSRPSASLVNIRGHHNFGSGYLKKGQFIVTMGQNVVLECGNHLQARMKPKIVHISSLSTKVQERVRKRETTDRYHCFKILDGDLRELNRSYSSSLHYESMHSKSFRANGDNEVLKRGSMYQSSKEVRRMRKLLEGRRKVELECRGDDFLSFEIVDHLPQHGMDKVNQSLHQKLLPLVSSNANSKHTAATVNPITTSPMEFLDLSFRDLLDKPLITSNSCLDIVPAKSSLVDDLLDISHHTDDARTHCTKAAPRLRTSGSLTLQKSNFHEMICPESYRKITYERNSLKALPKCFSENAKMSHTVSQLECGLAEERSPKTIFRSLKRMFDPITKSKSVQNLPLSGRQSIGGRVTETANIRRNKVFQKSLLNEFSITEQKIERDAYLIGGEHLNAAVLPAHLHGILKLEIENGNPSFQFTLEDPEDVLSTKTWRTDTAYNWVYTFHRSKKKMNTGRGTKDKHGQSPPLVGQMQVSCHLCSEVRENGSLANSTVTEFVLYDIARARCSFAVEERSKCSLDSIHSVASNATGGLITGGPLERNIPVGHPNPARHGFSCCDTNASTSYPWLPEDLHPQLEIAAIVVQIPFSKTENMKDIKVFGLKENQNLSRLPTDDPRKETKNSLDPVFVKVVIPNGPHGLPNTDEGGPSALLDRWRSGGGCDCGGWDMACPILVYNNPQADDLIYHSTGKFQNPILLFVQGSKEKEPALSITANGEGQYSVDFHARFSSLQAFSICMAMLHSPNISTAVLQEKSRHRSCSNSLKSLLEEEVKHLIEAVADEEKRKSKKAVEQMPPFCIDPPFSPIGRV</sequence>
<dbReference type="EMBL" id="CP097504">
    <property type="protein sequence ID" value="URD89235.1"/>
    <property type="molecule type" value="Genomic_DNA"/>
</dbReference>
<evidence type="ECO:0000313" key="1">
    <source>
        <dbReference type="EMBL" id="URD89235.1"/>
    </source>
</evidence>
<dbReference type="InterPro" id="IPR021916">
    <property type="entry name" value="DUF3527"/>
</dbReference>
<dbReference type="Proteomes" id="UP001055439">
    <property type="component" value="Chromosome 2"/>
</dbReference>
<accession>A0A9E7JQ03</accession>
<gene>
    <name evidence="1" type="ORF">MUK42_27401</name>
</gene>
<dbReference type="PANTHER" id="PTHR31390">
    <property type="entry name" value="EXPRESSED PROTEIN"/>
    <property type="match status" value="1"/>
</dbReference>
<name>A0A9E7JQ03_9LILI</name>